<evidence type="ECO:0000256" key="3">
    <source>
        <dbReference type="ARBA" id="ARBA00022695"/>
    </source>
</evidence>
<evidence type="ECO:0000313" key="11">
    <source>
        <dbReference type="EMBL" id="MBC3909492.1"/>
    </source>
</evidence>
<dbReference type="PRINTS" id="PR00866">
    <property type="entry name" value="RNADNAPOLMS"/>
</dbReference>
<name>A0ABR6ZCM0_9BURK</name>
<evidence type="ECO:0000256" key="2">
    <source>
        <dbReference type="ARBA" id="ARBA00022679"/>
    </source>
</evidence>
<evidence type="ECO:0000256" key="9">
    <source>
        <dbReference type="ARBA" id="ARBA00048173"/>
    </source>
</evidence>
<dbReference type="InterPro" id="IPR000477">
    <property type="entry name" value="RT_dom"/>
</dbReference>
<evidence type="ECO:0000256" key="4">
    <source>
        <dbReference type="ARBA" id="ARBA00022723"/>
    </source>
</evidence>
<evidence type="ECO:0000256" key="7">
    <source>
        <dbReference type="ARBA" id="ARBA00023118"/>
    </source>
</evidence>
<dbReference type="PROSITE" id="PS50878">
    <property type="entry name" value="RT_POL"/>
    <property type="match status" value="1"/>
</dbReference>
<keyword evidence="12" id="KW-1185">Reference proteome</keyword>
<dbReference type="Pfam" id="PF00078">
    <property type="entry name" value="RVT_1"/>
    <property type="match status" value="1"/>
</dbReference>
<evidence type="ECO:0000256" key="8">
    <source>
        <dbReference type="ARBA" id="ARBA00034120"/>
    </source>
</evidence>
<keyword evidence="4" id="KW-0479">Metal-binding</keyword>
<dbReference type="PANTHER" id="PTHR34047:SF7">
    <property type="entry name" value="RNA-DIRECTED DNA POLYMERASE"/>
    <property type="match status" value="1"/>
</dbReference>
<evidence type="ECO:0000259" key="10">
    <source>
        <dbReference type="PROSITE" id="PS50878"/>
    </source>
</evidence>
<evidence type="ECO:0000256" key="6">
    <source>
        <dbReference type="ARBA" id="ARBA00022918"/>
    </source>
</evidence>
<organism evidence="11 12">
    <name type="scientific">Undibacterium umbellatum</name>
    <dbReference type="NCBI Taxonomy" id="2762300"/>
    <lineage>
        <taxon>Bacteria</taxon>
        <taxon>Pseudomonadati</taxon>
        <taxon>Pseudomonadota</taxon>
        <taxon>Betaproteobacteria</taxon>
        <taxon>Burkholderiales</taxon>
        <taxon>Oxalobacteraceae</taxon>
        <taxon>Undibacterium</taxon>
    </lineage>
</organism>
<keyword evidence="3" id="KW-0548">Nucleotidyltransferase</keyword>
<dbReference type="EMBL" id="JACOFX010000010">
    <property type="protein sequence ID" value="MBC3909492.1"/>
    <property type="molecule type" value="Genomic_DNA"/>
</dbReference>
<keyword evidence="7" id="KW-0051">Antiviral defense</keyword>
<feature type="domain" description="Reverse transcriptase" evidence="10">
    <location>
        <begin position="133"/>
        <end position="372"/>
    </location>
</feature>
<dbReference type="SUPFAM" id="SSF56672">
    <property type="entry name" value="DNA/RNA polymerases"/>
    <property type="match status" value="1"/>
</dbReference>
<proteinExistence type="inferred from homology"/>
<gene>
    <name evidence="11" type="ORF">H8L47_18175</name>
</gene>
<dbReference type="PANTHER" id="PTHR34047">
    <property type="entry name" value="NUCLEAR INTRON MATURASE 1, MITOCHONDRIAL-RELATED"/>
    <property type="match status" value="1"/>
</dbReference>
<dbReference type="EC" id="2.7.7.49" evidence="1"/>
<comment type="similarity">
    <text evidence="8">Belongs to the bacterial reverse transcriptase family.</text>
</comment>
<sequence length="447" mass="50058">MDTPKQVALAIADALLAGEFSHIALMKNMSWVLGKKWPWIPSLCQKIYLHAGPHFYHYSRHEMAALIVDDRGFDDAWRGKDKPQIKQYCLQPAIAPEKPAWLQALALPELSNSADLAKHLNLSIGDLAWFADQWRQDAQASSQLGHYHYRWLEKATGGWRLLEVPKSRLRNIQRKVLQQILNRVPPHAAAQAFQHGRSSLSHAAQHTGQRVVVRLDLKDFFTSITGSRLHALFAKLGYPEKVAGTLARLCSNRTPTAIVKDKASNSQASVSSGHLLRSPHLPQGAPTSPALANLCAYRLDIRLQALADRMQVSYSRYADDLTFSGNAQFEQSLARFIPQVAAIAIEEGFVLNYRKTRIMRAATRQQVTGIVVNSHCNVKRSDYDTLKAILTNCLRSNPASQNREGHANFRIHLAGKLAYMRMINPARTAKLQALFDQINWSDTPVVA</sequence>
<comment type="catalytic activity">
    <reaction evidence="9">
        <text>DNA(n) + a 2'-deoxyribonucleoside 5'-triphosphate = DNA(n+1) + diphosphate</text>
        <dbReference type="Rhea" id="RHEA:22508"/>
        <dbReference type="Rhea" id="RHEA-COMP:17339"/>
        <dbReference type="Rhea" id="RHEA-COMP:17340"/>
        <dbReference type="ChEBI" id="CHEBI:33019"/>
        <dbReference type="ChEBI" id="CHEBI:61560"/>
        <dbReference type="ChEBI" id="CHEBI:173112"/>
        <dbReference type="EC" id="2.7.7.49"/>
    </reaction>
</comment>
<dbReference type="InterPro" id="IPR000123">
    <property type="entry name" value="Reverse_transcriptase_msDNA"/>
</dbReference>
<dbReference type="GO" id="GO:0003964">
    <property type="term" value="F:RNA-directed DNA polymerase activity"/>
    <property type="evidence" value="ECO:0007669"/>
    <property type="project" value="UniProtKB-KW"/>
</dbReference>
<evidence type="ECO:0000313" key="12">
    <source>
        <dbReference type="Proteomes" id="UP000646911"/>
    </source>
</evidence>
<reference evidence="11 12" key="1">
    <citation type="submission" date="2020-08" db="EMBL/GenBank/DDBJ databases">
        <title>Novel species isolated from subtropical streams in China.</title>
        <authorList>
            <person name="Lu H."/>
        </authorList>
    </citation>
    <scope>NUCLEOTIDE SEQUENCE [LARGE SCALE GENOMIC DNA]</scope>
    <source>
        <strain evidence="11 12">NL8W</strain>
    </source>
</reference>
<accession>A0ABR6ZCM0</accession>
<keyword evidence="5" id="KW-0460">Magnesium</keyword>
<dbReference type="InterPro" id="IPR043502">
    <property type="entry name" value="DNA/RNA_pol_sf"/>
</dbReference>
<dbReference type="CDD" id="cd03487">
    <property type="entry name" value="RT_Bac_retron_II"/>
    <property type="match status" value="1"/>
</dbReference>
<dbReference type="Proteomes" id="UP000646911">
    <property type="component" value="Unassembled WGS sequence"/>
</dbReference>
<dbReference type="RefSeq" id="WP_186955018.1">
    <property type="nucleotide sequence ID" value="NZ_JACOFX010000010.1"/>
</dbReference>
<evidence type="ECO:0000256" key="5">
    <source>
        <dbReference type="ARBA" id="ARBA00022842"/>
    </source>
</evidence>
<keyword evidence="6 11" id="KW-0695">RNA-directed DNA polymerase</keyword>
<protein>
    <recommendedName>
        <fullName evidence="1">RNA-directed DNA polymerase</fullName>
        <ecNumber evidence="1">2.7.7.49</ecNumber>
    </recommendedName>
</protein>
<keyword evidence="2" id="KW-0808">Transferase</keyword>
<evidence type="ECO:0000256" key="1">
    <source>
        <dbReference type="ARBA" id="ARBA00012493"/>
    </source>
</evidence>
<dbReference type="InterPro" id="IPR051083">
    <property type="entry name" value="GrpII_Intron_Splice-Mob/Def"/>
</dbReference>
<comment type="caution">
    <text evidence="11">The sequence shown here is derived from an EMBL/GenBank/DDBJ whole genome shotgun (WGS) entry which is preliminary data.</text>
</comment>